<dbReference type="Proteomes" id="UP000007797">
    <property type="component" value="Unassembled WGS sequence"/>
</dbReference>
<dbReference type="RefSeq" id="XP_004367049.1">
    <property type="nucleotide sequence ID" value="XM_004366992.1"/>
</dbReference>
<sequence length="110" mass="11802">MQIFCGTGSEFVAPVCLPQYSIGNDTAVDCTTYPNSCPHGMCNKNTNDTYSCIALNSLGLGQSCSISEENGIKTSVYTSESVVCIVKVGGESTQSVTSLPILTKWIWLYE</sequence>
<reference evidence="2" key="1">
    <citation type="journal article" date="2011" name="Genome Res.">
        <title>Phylogeny-wide analysis of social amoeba genomes highlights ancient origins for complex intercellular communication.</title>
        <authorList>
            <person name="Heidel A.J."/>
            <person name="Lawal H.M."/>
            <person name="Felder M."/>
            <person name="Schilde C."/>
            <person name="Helps N.R."/>
            <person name="Tunggal B."/>
            <person name="Rivero F."/>
            <person name="John U."/>
            <person name="Schleicher M."/>
            <person name="Eichinger L."/>
            <person name="Platzer M."/>
            <person name="Noegel A.A."/>
            <person name="Schaap P."/>
            <person name="Gloeckner G."/>
        </authorList>
    </citation>
    <scope>NUCLEOTIDE SEQUENCE [LARGE SCALE GENOMIC DNA]</scope>
    <source>
        <strain evidence="2">SH3</strain>
    </source>
</reference>
<dbReference type="KEGG" id="dfa:DFA_07183"/>
<accession>F4PVQ2</accession>
<name>F4PVQ2_CACFS</name>
<gene>
    <name evidence="1" type="ORF">DFA_07183</name>
</gene>
<organism evidence="1 2">
    <name type="scientific">Cavenderia fasciculata</name>
    <name type="common">Slime mold</name>
    <name type="synonym">Dictyostelium fasciculatum</name>
    <dbReference type="NCBI Taxonomy" id="261658"/>
    <lineage>
        <taxon>Eukaryota</taxon>
        <taxon>Amoebozoa</taxon>
        <taxon>Evosea</taxon>
        <taxon>Eumycetozoa</taxon>
        <taxon>Dictyostelia</taxon>
        <taxon>Acytosteliales</taxon>
        <taxon>Cavenderiaceae</taxon>
        <taxon>Cavenderia</taxon>
    </lineage>
</organism>
<evidence type="ECO:0000313" key="1">
    <source>
        <dbReference type="EMBL" id="EGG20066.1"/>
    </source>
</evidence>
<protein>
    <submittedName>
        <fullName evidence="1">Uncharacterized protein</fullName>
    </submittedName>
</protein>
<keyword evidence="2" id="KW-1185">Reference proteome</keyword>
<dbReference type="GeneID" id="14872290"/>
<dbReference type="EMBL" id="GL883013">
    <property type="protein sequence ID" value="EGG20066.1"/>
    <property type="molecule type" value="Genomic_DNA"/>
</dbReference>
<dbReference type="AlphaFoldDB" id="F4PVQ2"/>
<evidence type="ECO:0000313" key="2">
    <source>
        <dbReference type="Proteomes" id="UP000007797"/>
    </source>
</evidence>
<proteinExistence type="predicted"/>